<dbReference type="GO" id="GO:0035267">
    <property type="term" value="C:NuA4 histone acetyltransferase complex"/>
    <property type="evidence" value="ECO:0007669"/>
    <property type="project" value="EnsemblFungi"/>
</dbReference>
<dbReference type="InterPro" id="IPR024943">
    <property type="entry name" value="Enhancer_polycomb"/>
</dbReference>
<evidence type="ECO:0000259" key="9">
    <source>
        <dbReference type="Pfam" id="PF10513"/>
    </source>
</evidence>
<gene>
    <name evidence="10" type="primary">NCAS0C03860</name>
    <name evidence="10" type="ordered locus">NCAS_0C03860</name>
</gene>
<dbReference type="InterPro" id="IPR019542">
    <property type="entry name" value="Enhancer_polycomb-like_N"/>
</dbReference>
<feature type="region of interest" description="Disordered" evidence="8">
    <location>
        <begin position="1"/>
        <end position="22"/>
    </location>
</feature>
<dbReference type="GO" id="GO:0004402">
    <property type="term" value="F:histone acetyltransferase activity"/>
    <property type="evidence" value="ECO:0007669"/>
    <property type="project" value="EnsemblFungi"/>
</dbReference>
<reference evidence="10 11" key="1">
    <citation type="journal article" date="2011" name="Proc. Natl. Acad. Sci. U.S.A.">
        <title>Evolutionary erosion of yeast sex chromosomes by mating-type switching accidents.</title>
        <authorList>
            <person name="Gordon J.L."/>
            <person name="Armisen D."/>
            <person name="Proux-Wera E."/>
            <person name="Oheigeartaigh S.S."/>
            <person name="Byrne K.P."/>
            <person name="Wolfe K.H."/>
        </authorList>
    </citation>
    <scope>NUCLEOTIDE SEQUENCE [LARGE SCALE GENOMIC DNA]</scope>
    <source>
        <strain evidence="11">ATCC 76901 / BCRC 22586 / CBS 4309 / NBRC 1992 / NRRL Y-12630</strain>
    </source>
</reference>
<evidence type="ECO:0000256" key="6">
    <source>
        <dbReference type="ARBA" id="ARBA00025513"/>
    </source>
</evidence>
<name>G0VD15_NAUCA</name>
<accession>G0VD15</accession>
<comment type="similarity">
    <text evidence="2 7">Belongs to the enhancer of polycomb family.</text>
</comment>
<feature type="compositionally biased region" description="Low complexity" evidence="8">
    <location>
        <begin position="733"/>
        <end position="754"/>
    </location>
</feature>
<dbReference type="OMA" id="MLGTKSY"/>
<evidence type="ECO:0000256" key="1">
    <source>
        <dbReference type="ARBA" id="ARBA00004123"/>
    </source>
</evidence>
<feature type="region of interest" description="Disordered" evidence="8">
    <location>
        <begin position="723"/>
        <end position="781"/>
    </location>
</feature>
<comment type="function">
    <text evidence="6">Component of the NuA4 histone acetyltransferase complex which is involved in transcriptional activation of selected genes principally by acetylation of nucleosomal histone H4 and H2A. The NuA4 complex is also involved in DNA repair. Involved in gene silencing by neighboring heterochromatin, blockage of the silencing spreading along the chromosome, and required for cell cycle progression through G2/M.</text>
</comment>
<dbReference type="KEGG" id="ncs:NCAS_0C03860"/>
<dbReference type="AlphaFoldDB" id="G0VD15"/>
<dbReference type="Proteomes" id="UP000001640">
    <property type="component" value="Chromosome 3"/>
</dbReference>
<evidence type="ECO:0000256" key="5">
    <source>
        <dbReference type="ARBA" id="ARBA00023242"/>
    </source>
</evidence>
<dbReference type="PANTHER" id="PTHR14898">
    <property type="entry name" value="ENHANCER OF POLYCOMB"/>
    <property type="match status" value="1"/>
</dbReference>
<dbReference type="FunCoup" id="G0VD15">
    <property type="interactions" value="312"/>
</dbReference>
<comment type="subcellular location">
    <subcellularLocation>
        <location evidence="1 7">Nucleus</location>
    </subcellularLocation>
</comment>
<evidence type="ECO:0000256" key="3">
    <source>
        <dbReference type="ARBA" id="ARBA00023015"/>
    </source>
</evidence>
<sequence length="781" mass="90739">MPSASKKEDNSASSSSSRFRHRKISVKQQLRIFKYNDLKNLDADELQQREVIDVETGVEKNEEKEVHLHRILQLGSSQINSEKKKYIPTPDASSTWKEFDHFYKGKFQEPKSYIMFSATVEDCCGASYNMDERDEAFLDSEINKDNPSALTEDEFEILCTSFENAIHERQPFLSMDPESIHPFEELKPTLMKVDFGDTGLRKELAKQIGYPSGEDFITQFDPKSQSKPRSLNALLENFGKQIYEYWKNRKIESGGKEIFPQLKFERPGEKEEIDPYVCFRRREVRHPRKTRRIDIINSQKLRLLRQELEHTKELALLVARRERLYMSSFDKDLEIFDDRSEIKKLKRSLNLRGEDEDLVNHKRKRTGVITLQRRKWEADANAARAAAIQAASEAKRNNKNKVSKKKLEQLAKSGQKLTKQQLQELQSQRNGLSKSDENKGSQQTSQPLTSHVYVKLPSSKIPDIVLEDVDNILSSKERNAKKFVQERMEKRRREDSAVFFNLTDDPYNPVFDIALPRDLSPSTAPFSSISSSKFEIKRSYYAPDLPNYLNGTSKDIKVFNKDGEKITQNNDSLKKIELYDPFQSNNEIYSEEFPIKFRKRFGRCGIKYVDRKPNKIVDNEGAIFNQFFDFSSLEEQENEKKDAINVYDSKLDELVRMHDKWKYDSPRNDYGLKFSEEPSRLNQIPNETQVIRFGTMLGGKAYEQLREATFKCRREYVNKMKQHKFNAQKQKQKQQASNSSKVPLSSTTSSIPPSQFNSRTNTPQITPSKHSSTPAQSVHTT</sequence>
<dbReference type="STRING" id="1064592.G0VD15"/>
<feature type="domain" description="Enhancer of polycomb-like N-terminal" evidence="9">
    <location>
        <begin position="20"/>
        <end position="164"/>
    </location>
</feature>
<feature type="region of interest" description="Disordered" evidence="8">
    <location>
        <begin position="412"/>
        <end position="451"/>
    </location>
</feature>
<proteinExistence type="inferred from homology"/>
<keyword evidence="4 7" id="KW-0804">Transcription</keyword>
<dbReference type="eggNOG" id="KOG2261">
    <property type="taxonomic scope" value="Eukaryota"/>
</dbReference>
<dbReference type="InParanoid" id="G0VD15"/>
<evidence type="ECO:0000256" key="2">
    <source>
        <dbReference type="ARBA" id="ARBA00008035"/>
    </source>
</evidence>
<dbReference type="GO" id="GO:0006281">
    <property type="term" value="P:DNA repair"/>
    <property type="evidence" value="ECO:0007669"/>
    <property type="project" value="EnsemblFungi"/>
</dbReference>
<evidence type="ECO:0000313" key="11">
    <source>
        <dbReference type="Proteomes" id="UP000001640"/>
    </source>
</evidence>
<evidence type="ECO:0000256" key="4">
    <source>
        <dbReference type="ARBA" id="ARBA00023163"/>
    </source>
</evidence>
<keyword evidence="3 7" id="KW-0805">Transcription regulation</keyword>
<evidence type="ECO:0000313" key="10">
    <source>
        <dbReference type="EMBL" id="CCC69376.1"/>
    </source>
</evidence>
<dbReference type="GO" id="GO:0000786">
    <property type="term" value="C:nucleosome"/>
    <property type="evidence" value="ECO:0007669"/>
    <property type="project" value="EnsemblFungi"/>
</dbReference>
<dbReference type="GO" id="GO:0005634">
    <property type="term" value="C:nucleus"/>
    <property type="evidence" value="ECO:0007669"/>
    <property type="project" value="UniProtKB-SubCell"/>
</dbReference>
<evidence type="ECO:0000256" key="8">
    <source>
        <dbReference type="SAM" id="MobiDB-lite"/>
    </source>
</evidence>
<evidence type="ECO:0000256" key="7">
    <source>
        <dbReference type="RuleBase" id="RU361124"/>
    </source>
</evidence>
<keyword evidence="11" id="KW-1185">Reference proteome</keyword>
<protein>
    <recommendedName>
        <fullName evidence="7">Enhancer of polycomb-like protein</fullName>
    </recommendedName>
</protein>
<dbReference type="GO" id="GO:0016239">
    <property type="term" value="P:positive regulation of macroautophagy"/>
    <property type="evidence" value="ECO:0007669"/>
    <property type="project" value="EnsemblFungi"/>
</dbReference>
<organism evidence="10 11">
    <name type="scientific">Naumovozyma castellii</name>
    <name type="common">Yeast</name>
    <name type="synonym">Saccharomyces castellii</name>
    <dbReference type="NCBI Taxonomy" id="27288"/>
    <lineage>
        <taxon>Eukaryota</taxon>
        <taxon>Fungi</taxon>
        <taxon>Dikarya</taxon>
        <taxon>Ascomycota</taxon>
        <taxon>Saccharomycotina</taxon>
        <taxon>Saccharomycetes</taxon>
        <taxon>Saccharomycetales</taxon>
        <taxon>Saccharomycetaceae</taxon>
        <taxon>Naumovozyma</taxon>
    </lineage>
</organism>
<dbReference type="GeneID" id="96902958"/>
<feature type="compositionally biased region" description="Basic residues" evidence="8">
    <location>
        <begin position="723"/>
        <end position="732"/>
    </location>
</feature>
<dbReference type="OrthoDB" id="435275at2759"/>
<feature type="compositionally biased region" description="Polar residues" evidence="8">
    <location>
        <begin position="440"/>
        <end position="449"/>
    </location>
</feature>
<feature type="compositionally biased region" description="Low complexity" evidence="8">
    <location>
        <begin position="415"/>
        <end position="428"/>
    </location>
</feature>
<feature type="compositionally biased region" description="Basic and acidic residues" evidence="8">
    <location>
        <begin position="1"/>
        <end position="10"/>
    </location>
</feature>
<dbReference type="HOGENOM" id="CLU_010580_0_0_1"/>
<feature type="compositionally biased region" description="Polar residues" evidence="8">
    <location>
        <begin position="755"/>
        <end position="781"/>
    </location>
</feature>
<dbReference type="RefSeq" id="XP_003675741.1">
    <property type="nucleotide sequence ID" value="XM_003675693.1"/>
</dbReference>
<keyword evidence="5 7" id="KW-0539">Nucleus</keyword>
<dbReference type="GO" id="GO:0006357">
    <property type="term" value="P:regulation of transcription by RNA polymerase II"/>
    <property type="evidence" value="ECO:0007669"/>
    <property type="project" value="EnsemblFungi"/>
</dbReference>
<dbReference type="Pfam" id="PF10513">
    <property type="entry name" value="EPL1"/>
    <property type="match status" value="1"/>
</dbReference>
<reference key="2">
    <citation type="submission" date="2011-08" db="EMBL/GenBank/DDBJ databases">
        <title>Genome sequence of Naumovozyma castellii.</title>
        <authorList>
            <person name="Gordon J.L."/>
            <person name="Armisen D."/>
            <person name="Proux-Wera E."/>
            <person name="OhEigeartaigh S.S."/>
            <person name="Byrne K.P."/>
            <person name="Wolfe K.H."/>
        </authorList>
    </citation>
    <scope>NUCLEOTIDE SEQUENCE</scope>
    <source>
        <strain>Type strain:CBS 4309</strain>
    </source>
</reference>
<dbReference type="GO" id="GO:0032777">
    <property type="term" value="C:piccolo histone acetyltransferase complex"/>
    <property type="evidence" value="ECO:0007669"/>
    <property type="project" value="EnsemblFungi"/>
</dbReference>
<dbReference type="EMBL" id="HE576754">
    <property type="protein sequence ID" value="CCC69376.1"/>
    <property type="molecule type" value="Genomic_DNA"/>
</dbReference>